<dbReference type="Pfam" id="PF00112">
    <property type="entry name" value="Peptidase_C1"/>
    <property type="match status" value="1"/>
</dbReference>
<evidence type="ECO:0000313" key="4">
    <source>
        <dbReference type="Proteomes" id="UP000018031"/>
    </source>
</evidence>
<evidence type="ECO:0000256" key="1">
    <source>
        <dbReference type="ARBA" id="ARBA00008455"/>
    </source>
</evidence>
<sequence>MKTPYRSSLTKISYAVENNESFSITDVEELKQIVFLGIDAELFFTSPTGIFRILLKDKKGGSYLIARGIGALADENKRITLENVALETSALQAIDVQSINFELRECTVQLHSINYTKQEMSSKSFAKMKLDADKMRLEAIDAEILAINKYNTKWGIPWVAKRTELSERPYEEKIHILKDFSDESDYYGIEYFADGAYVHFPILEAYKEIHCPDSIKGTQYVESFSWRNRHGKNWNTPAKSQGSTDGCWAFSAVATLEAYYNLCRGEVLEGLDLSEQDMISCSEAMDSVNGETVFPGYTFEAAEYAASTGISYEEENPWLWKYVSCDELSHSGPKIRALSSVYKKNSTSSMIDALLKHGPLVASVHYFKHNIDTLGIQHGSGHAMSLTGYGVVGEEDWELFWPSEDGTITHIEFDKTSPFYGKVYWEFKNSFGEDHGDNGYMRMLRYEGRTKNGVSRSCSIGTLAFSGGVEEGGVKVHPVVSDRDGDGFYFWGIGPKPQYAPEYVPDTPDGDDNNPNTGMIDEFGRCYNNLFSKHLVIDNHVSLIWEGIVGSIRVKSGGHLFIPRKVNCTQATITLEPGAELTIMEGGMIYNVEKFSAFPGSKTTFMDQGKIVMSQKGKVKIDRGAELIIKSGGFIRAQRQIINPK</sequence>
<evidence type="ECO:0000259" key="2">
    <source>
        <dbReference type="SMART" id="SM00645"/>
    </source>
</evidence>
<dbReference type="InterPro" id="IPR000668">
    <property type="entry name" value="Peptidase_C1A_C"/>
</dbReference>
<dbReference type="AlphaFoldDB" id="T1CM74"/>
<reference evidence="4" key="1">
    <citation type="journal article" date="2013" name="Genome">
        <title>Draft Genome Sequences of Porphyromonas crevioricanis JCM 15906T and Porphyromonas cansulci JCM 13913T Isolated from a Canine Oral Cavity.</title>
        <authorList>
            <person name="Sakamoto M."/>
            <person name="Tanaka N."/>
            <person name="Shiwa Y."/>
            <person name="Yoshikawa H."/>
            <person name="Ohkuma M."/>
        </authorList>
    </citation>
    <scope>NUCLEOTIDE SEQUENCE [LARGE SCALE GENOMIC DNA]</scope>
    <source>
        <strain evidence="4">JCM 15906</strain>
    </source>
</reference>
<accession>T1CM74</accession>
<feature type="domain" description="Peptidase C1A papain C-terminal" evidence="2">
    <location>
        <begin position="220"/>
        <end position="462"/>
    </location>
</feature>
<organism evidence="3 4">
    <name type="scientific">Porphyromonas crevioricanis JCM 15906</name>
    <dbReference type="NCBI Taxonomy" id="1305617"/>
    <lineage>
        <taxon>Bacteria</taxon>
        <taxon>Pseudomonadati</taxon>
        <taxon>Bacteroidota</taxon>
        <taxon>Bacteroidia</taxon>
        <taxon>Bacteroidales</taxon>
        <taxon>Porphyromonadaceae</taxon>
        <taxon>Porphyromonas</taxon>
    </lineage>
</organism>
<dbReference type="GO" id="GO:0006508">
    <property type="term" value="P:proteolysis"/>
    <property type="evidence" value="ECO:0007669"/>
    <property type="project" value="InterPro"/>
</dbReference>
<gene>
    <name evidence="3" type="ORF">PORCRE_473</name>
</gene>
<reference evidence="3 4" key="2">
    <citation type="journal article" date="2013" name="Genome Announc.">
        <title>Draft Genome Sequences of Porphyromonas crevioricanis JCM 15906T and Porphyromonas cansulci JCM 13913T Isolated from a Canine Oral Cavity.</title>
        <authorList>
            <person name="Sakamoto M."/>
            <person name="Tanaka N."/>
            <person name="Shiwa Y."/>
            <person name="Yoshikawa H."/>
            <person name="Ohkuma M."/>
        </authorList>
    </citation>
    <scope>NUCLEOTIDE SEQUENCE [LARGE SCALE GENOMIC DNA]</scope>
    <source>
        <strain evidence="3 4">JCM 15906</strain>
    </source>
</reference>
<evidence type="ECO:0000313" key="3">
    <source>
        <dbReference type="EMBL" id="GAD04777.1"/>
    </source>
</evidence>
<name>T1CM74_9PORP</name>
<dbReference type="SUPFAM" id="SSF54001">
    <property type="entry name" value="Cysteine proteinases"/>
    <property type="match status" value="1"/>
</dbReference>
<proteinExistence type="inferred from homology"/>
<dbReference type="InterPro" id="IPR013128">
    <property type="entry name" value="Peptidase_C1A"/>
</dbReference>
<comment type="caution">
    <text evidence="3">The sequence shown here is derived from an EMBL/GenBank/DDBJ whole genome shotgun (WGS) entry which is preliminary data.</text>
</comment>
<dbReference type="GO" id="GO:0008234">
    <property type="term" value="F:cysteine-type peptidase activity"/>
    <property type="evidence" value="ECO:0007669"/>
    <property type="project" value="InterPro"/>
</dbReference>
<dbReference type="EMBL" id="BAOU01000012">
    <property type="protein sequence ID" value="GAD04777.1"/>
    <property type="molecule type" value="Genomic_DNA"/>
</dbReference>
<dbReference type="InterPro" id="IPR038765">
    <property type="entry name" value="Papain-like_cys_pep_sf"/>
</dbReference>
<dbReference type="Gene3D" id="3.90.70.10">
    <property type="entry name" value="Cysteine proteinases"/>
    <property type="match status" value="1"/>
</dbReference>
<comment type="similarity">
    <text evidence="1">Belongs to the peptidase C1 family.</text>
</comment>
<protein>
    <recommendedName>
        <fullName evidence="2">Peptidase C1A papain C-terminal domain-containing protein</fullName>
    </recommendedName>
</protein>
<dbReference type="SMART" id="SM00645">
    <property type="entry name" value="Pept_C1"/>
    <property type="match status" value="1"/>
</dbReference>
<dbReference type="Proteomes" id="UP000018031">
    <property type="component" value="Unassembled WGS sequence"/>
</dbReference>
<dbReference type="PANTHER" id="PTHR12411">
    <property type="entry name" value="CYSTEINE PROTEASE FAMILY C1-RELATED"/>
    <property type="match status" value="1"/>
</dbReference>